<dbReference type="AlphaFoldDB" id="A0A939JBZ4"/>
<evidence type="ECO:0000313" key="1">
    <source>
        <dbReference type="EMBL" id="MBO0357820.1"/>
    </source>
</evidence>
<sequence length="139" mass="15713">MKTEMRNAFGEIFLTIEYHKASQLVYNNWVGYQTYSGIIAGANTCLGVIAEYKCPFLLNDNSKVVGPWDHALEWLTTDWAPRVRDAGLSHFAHVVSPDSFAAYSARNMHLDIGEQLQMRIFDSVIEGLDWLRVAQQATS</sequence>
<dbReference type="RefSeq" id="WP_206983562.1">
    <property type="nucleotide sequence ID" value="NZ_JAFLQZ010000004.1"/>
</dbReference>
<evidence type="ECO:0000313" key="2">
    <source>
        <dbReference type="Proteomes" id="UP000664144"/>
    </source>
</evidence>
<dbReference type="Proteomes" id="UP000664144">
    <property type="component" value="Unassembled WGS sequence"/>
</dbReference>
<protein>
    <submittedName>
        <fullName evidence="1">STAS/SEC14 domain-containing protein</fullName>
    </submittedName>
</protein>
<keyword evidence="2" id="KW-1185">Reference proteome</keyword>
<comment type="caution">
    <text evidence="1">The sequence shown here is derived from an EMBL/GenBank/DDBJ whole genome shotgun (WGS) entry which is preliminary data.</text>
</comment>
<dbReference type="EMBL" id="JAFLQZ010000004">
    <property type="protein sequence ID" value="MBO0357820.1"/>
    <property type="molecule type" value="Genomic_DNA"/>
</dbReference>
<gene>
    <name evidence="1" type="ORF">J0X19_07670</name>
</gene>
<organism evidence="1 2">
    <name type="scientific">Hymenobacter telluris</name>
    <dbReference type="NCBI Taxonomy" id="2816474"/>
    <lineage>
        <taxon>Bacteria</taxon>
        <taxon>Pseudomonadati</taxon>
        <taxon>Bacteroidota</taxon>
        <taxon>Cytophagia</taxon>
        <taxon>Cytophagales</taxon>
        <taxon>Hymenobacteraceae</taxon>
        <taxon>Hymenobacter</taxon>
    </lineage>
</organism>
<reference evidence="1" key="1">
    <citation type="submission" date="2021-03" db="EMBL/GenBank/DDBJ databases">
        <authorList>
            <person name="Kim M.K."/>
        </authorList>
    </citation>
    <scope>NUCLEOTIDE SEQUENCE</scope>
    <source>
        <strain evidence="1">BT186</strain>
    </source>
</reference>
<name>A0A939JBZ4_9BACT</name>
<proteinExistence type="predicted"/>
<accession>A0A939JBZ4</accession>